<name>A0A7V3VT06_9BACT</name>
<keyword evidence="2 5" id="KW-0689">Ribosomal protein</keyword>
<evidence type="ECO:0000256" key="1">
    <source>
        <dbReference type="ARBA" id="ARBA00007596"/>
    </source>
</evidence>
<dbReference type="AlphaFoldDB" id="A0A7V3VT06"/>
<evidence type="ECO:0000313" key="6">
    <source>
        <dbReference type="EMBL" id="HGE75180.1"/>
    </source>
</evidence>
<accession>A0A7V3VT06</accession>
<protein>
    <recommendedName>
        <fullName evidence="4 5">Large ribosomal subunit protein bL33</fullName>
    </recommendedName>
</protein>
<evidence type="ECO:0000256" key="3">
    <source>
        <dbReference type="ARBA" id="ARBA00023274"/>
    </source>
</evidence>
<reference evidence="6" key="1">
    <citation type="journal article" date="2020" name="mSystems">
        <title>Genome- and Community-Level Interaction Insights into Carbon Utilization and Element Cycling Functions of Hydrothermarchaeota in Hydrothermal Sediment.</title>
        <authorList>
            <person name="Zhou Z."/>
            <person name="Liu Y."/>
            <person name="Xu W."/>
            <person name="Pan J."/>
            <person name="Luo Z.H."/>
            <person name="Li M."/>
        </authorList>
    </citation>
    <scope>NUCLEOTIDE SEQUENCE [LARGE SCALE GENOMIC DNA]</scope>
    <source>
        <strain evidence="6">SpSt-966</strain>
    </source>
</reference>
<evidence type="ECO:0000256" key="2">
    <source>
        <dbReference type="ARBA" id="ARBA00022980"/>
    </source>
</evidence>
<organism evidence="6">
    <name type="scientific">Mesoaciditoga lauensis</name>
    <dbReference type="NCBI Taxonomy" id="1495039"/>
    <lineage>
        <taxon>Bacteria</taxon>
        <taxon>Thermotogati</taxon>
        <taxon>Thermotogota</taxon>
        <taxon>Thermotogae</taxon>
        <taxon>Mesoaciditogales</taxon>
        <taxon>Mesoaciditogaceae</taxon>
        <taxon>Mesoaciditoga</taxon>
    </lineage>
</organism>
<dbReference type="InterPro" id="IPR001705">
    <property type="entry name" value="Ribosomal_bL33"/>
</dbReference>
<dbReference type="NCBIfam" id="TIGR01023">
    <property type="entry name" value="rpmG_bact"/>
    <property type="match status" value="1"/>
</dbReference>
<dbReference type="GO" id="GO:0003735">
    <property type="term" value="F:structural constituent of ribosome"/>
    <property type="evidence" value="ECO:0007669"/>
    <property type="project" value="InterPro"/>
</dbReference>
<dbReference type="InterPro" id="IPR038584">
    <property type="entry name" value="Ribosomal_bL33_sf"/>
</dbReference>
<dbReference type="SUPFAM" id="SSF57829">
    <property type="entry name" value="Zn-binding ribosomal proteins"/>
    <property type="match status" value="1"/>
</dbReference>
<dbReference type="InterPro" id="IPR011332">
    <property type="entry name" value="Ribosomal_zn-bd"/>
</dbReference>
<proteinExistence type="inferred from homology"/>
<comment type="similarity">
    <text evidence="1 5">Belongs to the bacterial ribosomal protein bL33 family.</text>
</comment>
<evidence type="ECO:0000256" key="5">
    <source>
        <dbReference type="HAMAP-Rule" id="MF_00294"/>
    </source>
</evidence>
<dbReference type="NCBIfam" id="NF001764">
    <property type="entry name" value="PRK00504.1"/>
    <property type="match status" value="1"/>
</dbReference>
<dbReference type="HAMAP" id="MF_00294">
    <property type="entry name" value="Ribosomal_bL33"/>
    <property type="match status" value="1"/>
</dbReference>
<sequence length="48" mass="5589">MKNFVSLSCTECGSRNYVIKKSKGQKEKLELSKYCPKCKKHTLHKEVK</sequence>
<gene>
    <name evidence="5 6" type="primary">rpmG</name>
    <name evidence="6" type="ORF">ENX73_03540</name>
</gene>
<dbReference type="Pfam" id="PF00471">
    <property type="entry name" value="Ribosomal_L33"/>
    <property type="match status" value="1"/>
</dbReference>
<dbReference type="GO" id="GO:0005737">
    <property type="term" value="C:cytoplasm"/>
    <property type="evidence" value="ECO:0007669"/>
    <property type="project" value="UniProtKB-ARBA"/>
</dbReference>
<dbReference type="GO" id="GO:0005840">
    <property type="term" value="C:ribosome"/>
    <property type="evidence" value="ECO:0007669"/>
    <property type="project" value="UniProtKB-KW"/>
</dbReference>
<dbReference type="Gene3D" id="2.20.28.120">
    <property type="entry name" value="Ribosomal protein L33"/>
    <property type="match status" value="1"/>
</dbReference>
<dbReference type="GO" id="GO:1990904">
    <property type="term" value="C:ribonucleoprotein complex"/>
    <property type="evidence" value="ECO:0007669"/>
    <property type="project" value="UniProtKB-KW"/>
</dbReference>
<dbReference type="PANTHER" id="PTHR43168:SF2">
    <property type="entry name" value="LARGE RIBOSOMAL SUBUNIT PROTEIN BL33C"/>
    <property type="match status" value="1"/>
</dbReference>
<dbReference type="PANTHER" id="PTHR43168">
    <property type="entry name" value="50S RIBOSOMAL PROTEIN L33, CHLOROPLASTIC"/>
    <property type="match status" value="1"/>
</dbReference>
<dbReference type="GO" id="GO:0006412">
    <property type="term" value="P:translation"/>
    <property type="evidence" value="ECO:0007669"/>
    <property type="project" value="UniProtKB-UniRule"/>
</dbReference>
<comment type="caution">
    <text evidence="6">The sequence shown here is derived from an EMBL/GenBank/DDBJ whole genome shotgun (WGS) entry which is preliminary data.</text>
</comment>
<dbReference type="EMBL" id="DTPE01000151">
    <property type="protein sequence ID" value="HGE75180.1"/>
    <property type="molecule type" value="Genomic_DNA"/>
</dbReference>
<dbReference type="NCBIfam" id="NF001860">
    <property type="entry name" value="PRK00595.1"/>
    <property type="match status" value="1"/>
</dbReference>
<evidence type="ECO:0000256" key="4">
    <source>
        <dbReference type="ARBA" id="ARBA00035176"/>
    </source>
</evidence>
<keyword evidence="3 5" id="KW-0687">Ribonucleoprotein</keyword>